<reference evidence="12 13" key="1">
    <citation type="submission" date="2021-06" db="EMBL/GenBank/DDBJ databases">
        <title>Caerostris darwini draft genome.</title>
        <authorList>
            <person name="Kono N."/>
            <person name="Arakawa K."/>
        </authorList>
    </citation>
    <scope>NUCLEOTIDE SEQUENCE [LARGE SCALE GENOMIC DNA]</scope>
</reference>
<dbReference type="SUPFAM" id="SSF144270">
    <property type="entry name" value="Eferin C-derminal domain-like"/>
    <property type="match status" value="1"/>
</dbReference>
<feature type="coiled-coil region" evidence="8">
    <location>
        <begin position="274"/>
        <end position="502"/>
    </location>
</feature>
<evidence type="ECO:0000256" key="3">
    <source>
        <dbReference type="ARBA" id="ARBA00004654"/>
    </source>
</evidence>
<evidence type="ECO:0000313" key="13">
    <source>
        <dbReference type="Proteomes" id="UP001054837"/>
    </source>
</evidence>
<name>A0AAV4VKA1_9ARAC</name>
<evidence type="ECO:0000256" key="2">
    <source>
        <dbReference type="ARBA" id="ARBA00004626"/>
    </source>
</evidence>
<dbReference type="InterPro" id="IPR002048">
    <property type="entry name" value="EF_hand_dom"/>
</dbReference>
<comment type="subcellular location">
    <subcellularLocation>
        <location evidence="2">Cleavage furrow</location>
    </subcellularLocation>
    <subcellularLocation>
        <location evidence="1">Midbody</location>
    </subcellularLocation>
    <subcellularLocation>
        <location evidence="3">Recycling endosome membrane</location>
        <topology evidence="3">Peripheral membrane protein</topology>
    </subcellularLocation>
</comment>
<evidence type="ECO:0000259" key="11">
    <source>
        <dbReference type="PROSITE" id="PS51511"/>
    </source>
</evidence>
<keyword evidence="5" id="KW-0967">Endosome</keyword>
<dbReference type="AlphaFoldDB" id="A0AAV4VKA1"/>
<dbReference type="PROSITE" id="PS50222">
    <property type="entry name" value="EF_HAND_2"/>
    <property type="match status" value="1"/>
</dbReference>
<feature type="compositionally biased region" description="Low complexity" evidence="9">
    <location>
        <begin position="212"/>
        <end position="225"/>
    </location>
</feature>
<evidence type="ECO:0000256" key="4">
    <source>
        <dbReference type="ARBA" id="ARBA00022448"/>
    </source>
</evidence>
<dbReference type="InterPro" id="IPR037245">
    <property type="entry name" value="FIP-RBD_C_sf"/>
</dbReference>
<feature type="region of interest" description="Disordered" evidence="9">
    <location>
        <begin position="147"/>
        <end position="268"/>
    </location>
</feature>
<gene>
    <name evidence="12" type="primary">rab11fip4</name>
    <name evidence="12" type="ORF">CDAR_60691</name>
</gene>
<dbReference type="GO" id="GO:0055038">
    <property type="term" value="C:recycling endosome membrane"/>
    <property type="evidence" value="ECO:0007669"/>
    <property type="project" value="UniProtKB-SubCell"/>
</dbReference>
<dbReference type="Pfam" id="PF25450">
    <property type="entry name" value="Rab11-FIP3"/>
    <property type="match status" value="1"/>
</dbReference>
<accession>A0AAV4VKA1</accession>
<dbReference type="InterPro" id="IPR057316">
    <property type="entry name" value="Rab11-FIP3/4_dom"/>
</dbReference>
<dbReference type="Proteomes" id="UP001054837">
    <property type="component" value="Unassembled WGS sequence"/>
</dbReference>
<dbReference type="GO" id="GO:0030139">
    <property type="term" value="C:endocytic vesicle"/>
    <property type="evidence" value="ECO:0007669"/>
    <property type="project" value="TreeGrafter"/>
</dbReference>
<evidence type="ECO:0000256" key="6">
    <source>
        <dbReference type="ARBA" id="ARBA00023054"/>
    </source>
</evidence>
<evidence type="ECO:0000256" key="9">
    <source>
        <dbReference type="SAM" id="MobiDB-lite"/>
    </source>
</evidence>
<protein>
    <submittedName>
        <fullName evidence="12">Rab11 family-interacting protein 4</fullName>
    </submittedName>
</protein>
<comment type="caution">
    <text evidence="12">The sequence shown here is derived from an EMBL/GenBank/DDBJ whole genome shotgun (WGS) entry which is preliminary data.</text>
</comment>
<dbReference type="GO" id="GO:0032456">
    <property type="term" value="P:endocytic recycling"/>
    <property type="evidence" value="ECO:0007669"/>
    <property type="project" value="TreeGrafter"/>
</dbReference>
<dbReference type="GO" id="GO:0005509">
    <property type="term" value="F:calcium ion binding"/>
    <property type="evidence" value="ECO:0007669"/>
    <property type="project" value="InterPro"/>
</dbReference>
<feature type="compositionally biased region" description="Basic and acidic residues" evidence="9">
    <location>
        <begin position="178"/>
        <end position="190"/>
    </location>
</feature>
<dbReference type="PROSITE" id="PS51511">
    <property type="entry name" value="FIP_RBD"/>
    <property type="match status" value="1"/>
</dbReference>
<feature type="compositionally biased region" description="Polar residues" evidence="9">
    <location>
        <begin position="242"/>
        <end position="266"/>
    </location>
</feature>
<evidence type="ECO:0000256" key="1">
    <source>
        <dbReference type="ARBA" id="ARBA00004214"/>
    </source>
</evidence>
<dbReference type="GO" id="GO:0032154">
    <property type="term" value="C:cleavage furrow"/>
    <property type="evidence" value="ECO:0007669"/>
    <property type="project" value="UniProtKB-SubCell"/>
</dbReference>
<dbReference type="InterPro" id="IPR051977">
    <property type="entry name" value="Rab11-interacting_regulator"/>
</dbReference>
<keyword evidence="6 8" id="KW-0175">Coiled coil</keyword>
<dbReference type="EMBL" id="BPLQ01013128">
    <property type="protein sequence ID" value="GIY69963.1"/>
    <property type="molecule type" value="Genomic_DNA"/>
</dbReference>
<organism evidence="12 13">
    <name type="scientific">Caerostris darwini</name>
    <dbReference type="NCBI Taxonomy" id="1538125"/>
    <lineage>
        <taxon>Eukaryota</taxon>
        <taxon>Metazoa</taxon>
        <taxon>Ecdysozoa</taxon>
        <taxon>Arthropoda</taxon>
        <taxon>Chelicerata</taxon>
        <taxon>Arachnida</taxon>
        <taxon>Araneae</taxon>
        <taxon>Araneomorphae</taxon>
        <taxon>Entelegynae</taxon>
        <taxon>Araneoidea</taxon>
        <taxon>Araneidae</taxon>
        <taxon>Caerostris</taxon>
    </lineage>
</organism>
<evidence type="ECO:0000256" key="7">
    <source>
        <dbReference type="ARBA" id="ARBA00023136"/>
    </source>
</evidence>
<evidence type="ECO:0000256" key="5">
    <source>
        <dbReference type="ARBA" id="ARBA00022753"/>
    </source>
</evidence>
<keyword evidence="7" id="KW-0472">Membrane</keyword>
<proteinExistence type="predicted"/>
<sequence>MRFAPCPSHRGLLSPSSDWPVIVGHPFSCKSKPPSGSAVTVKVRNAIRSECDAHSIINNPWRLGEKHFTRPSHYLPPPYLLLLCPKRLFLKPECLSILQEVVELIERLDPNQHGVVTFADFCRGVQSTLQVKGINVEEAALREQQQPIVAVIGPNQRDERSPPPPGDTDSAIATGSDVSRESLADKHDSGSDDGEENYTCLGYLSRPDKDSSGSFRSTSSHGSSHPARRRRSSRMLNRSGSKRLSTSALASQLHRNGSRRNSQSSDEMYPLDVSMSIEDDVLDLNQKVNELQQQVATLTDNQMNTDERYVKVKQENAALQNKIHSLEEQLRELEIRSEERIETEQQKFKEIMTRCERESKQEVEQYATKLFSLQKEYMEMSEESLKLKTLIEKLRQEKQDLQHQLLECTTELLNLREDHMRLQEGIRREREEFQIERTNNNKLLDELTKELDKHSEIQPESRLRSPSLLELPAQYRELQQELRKVKDENKLILETNEELNAQLLANSLQEGRTLVNQNTAISLADEFETLTKDEMMKALHEQKEVNAKLKAYIDGILLNILENHPQLLEVKTPF</sequence>
<feature type="domain" description="EF-hand" evidence="10">
    <location>
        <begin position="96"/>
        <end position="131"/>
    </location>
</feature>
<dbReference type="PANTHER" id="PTHR15726:SF7">
    <property type="entry name" value="NUCLEAR FALLOUT, ISOFORM J"/>
    <property type="match status" value="1"/>
</dbReference>
<evidence type="ECO:0000259" key="10">
    <source>
        <dbReference type="PROSITE" id="PS50222"/>
    </source>
</evidence>
<dbReference type="Pfam" id="PF09457">
    <property type="entry name" value="RBD-FIP"/>
    <property type="match status" value="1"/>
</dbReference>
<dbReference type="GO" id="GO:0032465">
    <property type="term" value="P:regulation of cytokinesis"/>
    <property type="evidence" value="ECO:0007669"/>
    <property type="project" value="TreeGrafter"/>
</dbReference>
<dbReference type="PANTHER" id="PTHR15726">
    <property type="entry name" value="RAB11-FAMILY INTERACTING PROTEIN"/>
    <property type="match status" value="1"/>
</dbReference>
<keyword evidence="4" id="KW-0813">Transport</keyword>
<evidence type="ECO:0000256" key="8">
    <source>
        <dbReference type="SAM" id="Coils"/>
    </source>
</evidence>
<dbReference type="GO" id="GO:0030496">
    <property type="term" value="C:midbody"/>
    <property type="evidence" value="ECO:0007669"/>
    <property type="project" value="UniProtKB-SubCell"/>
</dbReference>
<evidence type="ECO:0000313" key="12">
    <source>
        <dbReference type="EMBL" id="GIY69963.1"/>
    </source>
</evidence>
<dbReference type="Gene3D" id="1.20.5.2440">
    <property type="match status" value="1"/>
</dbReference>
<keyword evidence="13" id="KW-1185">Reference proteome</keyword>
<feature type="domain" description="FIP-RBD" evidence="11">
    <location>
        <begin position="509"/>
        <end position="571"/>
    </location>
</feature>
<dbReference type="InterPro" id="IPR019018">
    <property type="entry name" value="Rab-bd_FIP-RBD"/>
</dbReference>